<dbReference type="InterPro" id="IPR010980">
    <property type="entry name" value="Cyt_c/b562"/>
</dbReference>
<reference evidence="1 2" key="1">
    <citation type="submission" date="2015-12" db="EMBL/GenBank/DDBJ databases">
        <authorList>
            <person name="Shamseldin A."/>
            <person name="Moawad H."/>
            <person name="Abd El-Rahim W.M."/>
            <person name="Sadowsky M.J."/>
        </authorList>
    </citation>
    <scope>NUCLEOTIDE SEQUENCE [LARGE SCALE GENOMIC DNA]</scope>
    <source>
        <strain evidence="1 2">WF1</strain>
    </source>
</reference>
<dbReference type="SUPFAM" id="SSF47175">
    <property type="entry name" value="Cytochromes"/>
    <property type="match status" value="1"/>
</dbReference>
<comment type="caution">
    <text evidence="1">The sequence shown here is derived from an EMBL/GenBank/DDBJ whole genome shotgun (WGS) entry which is preliminary data.</text>
</comment>
<evidence type="ECO:0008006" key="3">
    <source>
        <dbReference type="Google" id="ProtNLM"/>
    </source>
</evidence>
<protein>
    <recommendedName>
        <fullName evidence="3">Cytochrome C</fullName>
    </recommendedName>
</protein>
<organism evidence="1 2">
    <name type="scientific">Methyloprofundus sedimenti</name>
    <dbReference type="NCBI Taxonomy" id="1420851"/>
    <lineage>
        <taxon>Bacteria</taxon>
        <taxon>Pseudomonadati</taxon>
        <taxon>Pseudomonadota</taxon>
        <taxon>Gammaproteobacteria</taxon>
        <taxon>Methylococcales</taxon>
        <taxon>Methylococcaceae</taxon>
        <taxon>Methyloprofundus</taxon>
    </lineage>
</organism>
<evidence type="ECO:0000313" key="2">
    <source>
        <dbReference type="Proteomes" id="UP000191980"/>
    </source>
</evidence>
<dbReference type="STRING" id="1420851.AU255_17820"/>
<dbReference type="GO" id="GO:0009055">
    <property type="term" value="F:electron transfer activity"/>
    <property type="evidence" value="ECO:0007669"/>
    <property type="project" value="InterPro"/>
</dbReference>
<name>A0A1V8M189_9GAMM</name>
<proteinExistence type="predicted"/>
<dbReference type="AlphaFoldDB" id="A0A1V8M189"/>
<dbReference type="Proteomes" id="UP000191980">
    <property type="component" value="Unassembled WGS sequence"/>
</dbReference>
<dbReference type="GO" id="GO:0005506">
    <property type="term" value="F:iron ion binding"/>
    <property type="evidence" value="ECO:0007669"/>
    <property type="project" value="InterPro"/>
</dbReference>
<dbReference type="RefSeq" id="WP_080524277.1">
    <property type="nucleotide sequence ID" value="NZ_LPUF01000004.1"/>
</dbReference>
<accession>A0A1V8M189</accession>
<keyword evidence="2" id="KW-1185">Reference proteome</keyword>
<dbReference type="EMBL" id="LPUF01000004">
    <property type="protein sequence ID" value="OQK15330.1"/>
    <property type="molecule type" value="Genomic_DNA"/>
</dbReference>
<dbReference type="OrthoDB" id="7855645at2"/>
<evidence type="ECO:0000313" key="1">
    <source>
        <dbReference type="EMBL" id="OQK15330.1"/>
    </source>
</evidence>
<dbReference type="GO" id="GO:0022900">
    <property type="term" value="P:electron transport chain"/>
    <property type="evidence" value="ECO:0007669"/>
    <property type="project" value="InterPro"/>
</dbReference>
<dbReference type="PROSITE" id="PS51257">
    <property type="entry name" value="PROKAR_LIPOPROTEIN"/>
    <property type="match status" value="1"/>
</dbReference>
<gene>
    <name evidence="1" type="ORF">AU255_17820</name>
</gene>
<dbReference type="GO" id="GO:0020037">
    <property type="term" value="F:heme binding"/>
    <property type="evidence" value="ECO:0007669"/>
    <property type="project" value="InterPro"/>
</dbReference>
<sequence length="168" mass="19130">MKPYLNLTIILLSVFITACSSLHQTHKKIEPSARITHLQLDAEIHQLLQLEMQSIQTGMMSLVPAIASGDWDKIAETGKNIEESYLLKQQLTTAQRHVLHKSFPAEFIKQDLTFHRSAGMLAHAAEMKNAEIVNFYFYKLNTACVECHTEFAAKKFPMLVPEQNKSHH</sequence>